<dbReference type="Pfam" id="PF03692">
    <property type="entry name" value="CxxCxxCC"/>
    <property type="match status" value="1"/>
</dbReference>
<gene>
    <name evidence="3" type="ORF">HLH28_16960</name>
</gene>
<comment type="caution">
    <text evidence="3">The sequence shown here is derived from an EMBL/GenBank/DDBJ whole genome shotgun (WGS) entry which is preliminary data.</text>
</comment>
<dbReference type="Proteomes" id="UP000578030">
    <property type="component" value="Unassembled WGS sequence"/>
</dbReference>
<dbReference type="HAMAP" id="MF_00676">
    <property type="entry name" value="UPF0260"/>
    <property type="match status" value="1"/>
</dbReference>
<evidence type="ECO:0000256" key="1">
    <source>
        <dbReference type="HAMAP-Rule" id="MF_00676"/>
    </source>
</evidence>
<dbReference type="PANTHER" id="PTHR37421:SF1">
    <property type="entry name" value="UPF0260 PROTEIN YCGN"/>
    <property type="match status" value="1"/>
</dbReference>
<keyword evidence="4" id="KW-1185">Reference proteome</keyword>
<dbReference type="RefSeq" id="WP_182961401.1">
    <property type="nucleotide sequence ID" value="NZ_JABEQM010000021.1"/>
</dbReference>
<sequence length="176" mass="19891">MTDSPPFWQVRRLDEMTTEEWESLCDGCGRCCLHKLREDETDTVLYTDVACRLLDTDTCRCSDYADRQRKVPDCVRLTPAALADIDWLPPSCAYRLVAAGRPLAWWHPLVSGRPETVHEAGVSVRGRAISERRAGPLEHHIADWPGQMPAARKPRVRRLARDLKVGDRSGPDDGSR</sequence>
<evidence type="ECO:0000313" key="4">
    <source>
        <dbReference type="Proteomes" id="UP000578030"/>
    </source>
</evidence>
<dbReference type="NCBIfam" id="NF003501">
    <property type="entry name" value="PRK05170.1-5"/>
    <property type="match status" value="1"/>
</dbReference>
<evidence type="ECO:0000256" key="2">
    <source>
        <dbReference type="SAM" id="MobiDB-lite"/>
    </source>
</evidence>
<dbReference type="NCBIfam" id="NF003507">
    <property type="entry name" value="PRK05170.2-5"/>
    <property type="match status" value="1"/>
</dbReference>
<name>A0A7W4PM73_9PROT</name>
<comment type="similarity">
    <text evidence="1">Belongs to the UPF0260 family.</text>
</comment>
<reference evidence="3 4" key="1">
    <citation type="submission" date="2020-04" db="EMBL/GenBank/DDBJ databases">
        <title>Description of novel Gluconacetobacter.</title>
        <authorList>
            <person name="Sombolestani A."/>
        </authorList>
    </citation>
    <scope>NUCLEOTIDE SEQUENCE [LARGE SCALE GENOMIC DNA]</scope>
    <source>
        <strain evidence="3 4">LMG 27802</strain>
    </source>
</reference>
<dbReference type="InterPro" id="IPR005358">
    <property type="entry name" value="Puta_zinc/iron-chelating_dom"/>
</dbReference>
<organism evidence="3 4">
    <name type="scientific">Gluconacetobacter tumulisoli</name>
    <dbReference type="NCBI Taxonomy" id="1286189"/>
    <lineage>
        <taxon>Bacteria</taxon>
        <taxon>Pseudomonadati</taxon>
        <taxon>Pseudomonadota</taxon>
        <taxon>Alphaproteobacteria</taxon>
        <taxon>Acetobacterales</taxon>
        <taxon>Acetobacteraceae</taxon>
        <taxon>Gluconacetobacter</taxon>
    </lineage>
</organism>
<feature type="region of interest" description="Disordered" evidence="2">
    <location>
        <begin position="142"/>
        <end position="176"/>
    </location>
</feature>
<dbReference type="PIRSF" id="PIRSF006173">
    <property type="entry name" value="UCP006173"/>
    <property type="match status" value="1"/>
</dbReference>
<dbReference type="PANTHER" id="PTHR37421">
    <property type="entry name" value="UPF0260 PROTEIN YCGN"/>
    <property type="match status" value="1"/>
</dbReference>
<protein>
    <recommendedName>
        <fullName evidence="1">UPF0260 protein HLH28_16960</fullName>
    </recommendedName>
</protein>
<feature type="compositionally biased region" description="Basic and acidic residues" evidence="2">
    <location>
        <begin position="159"/>
        <end position="176"/>
    </location>
</feature>
<dbReference type="EMBL" id="JABEQM010000021">
    <property type="protein sequence ID" value="MBB2203242.1"/>
    <property type="molecule type" value="Genomic_DNA"/>
</dbReference>
<accession>A0A7W4PM73</accession>
<proteinExistence type="inferred from homology"/>
<dbReference type="AlphaFoldDB" id="A0A7W4PM73"/>
<evidence type="ECO:0000313" key="3">
    <source>
        <dbReference type="EMBL" id="MBB2203242.1"/>
    </source>
</evidence>
<dbReference type="InterPro" id="IPR008228">
    <property type="entry name" value="UCP006173"/>
</dbReference>